<gene>
    <name evidence="3" type="ORF">BEMITA_LOCUS2183</name>
</gene>
<reference evidence="3" key="1">
    <citation type="submission" date="2021-12" db="EMBL/GenBank/DDBJ databases">
        <authorList>
            <person name="King R."/>
        </authorList>
    </citation>
    <scope>NUCLEOTIDE SEQUENCE</scope>
</reference>
<name>A0A9P0EX68_BEMTA</name>
<sequence length="387" mass="45005">MLLSQGLLEFSAHVLKKVPFVYCDFHGHSRRKNVFMYGCSPKESWLEADRESAQETSFEYLDEINSYYNTQTQSSTQTYSSQGGNGEGDGGGAYSNLPVLVFIHGGGWTTGSDQMDLYGPHYLLDSRYDFILVIFNYRLDVFGFYCSGDKEAPGNFGLKDQVLALKWVKENIRDYGGDPHNVTIFGESVEIYRYPRFVEQIKANPERYLPQLLFLPQFIPEEHVPKCMARISDFYFGFPPQVTQKSFTILMTDAYFYQPVIQTSPLNGGPTYAYQYVFPYRHSTWNNVYEKPGHSDILLNFFETSKYFNRSTDTQTEVDVSERLVDLFTSFLIFEGPTQENVTWNTVGSEQNFTYEYLDKEFTERQNPYPDRTEFWRHLRSDFPGLY</sequence>
<dbReference type="PANTHER" id="PTHR11559">
    <property type="entry name" value="CARBOXYLESTERASE"/>
    <property type="match status" value="1"/>
</dbReference>
<feature type="domain" description="Carboxylesterase type B" evidence="2">
    <location>
        <begin position="95"/>
        <end position="188"/>
    </location>
</feature>
<dbReference type="Gene3D" id="3.40.630.10">
    <property type="entry name" value="Zn peptidases"/>
    <property type="match status" value="1"/>
</dbReference>
<dbReference type="EMBL" id="OU963871">
    <property type="protein sequence ID" value="CAH0382667.1"/>
    <property type="molecule type" value="Genomic_DNA"/>
</dbReference>
<organism evidence="3 4">
    <name type="scientific">Bemisia tabaci</name>
    <name type="common">Sweetpotato whitefly</name>
    <name type="synonym">Aleurodes tabaci</name>
    <dbReference type="NCBI Taxonomy" id="7038"/>
    <lineage>
        <taxon>Eukaryota</taxon>
        <taxon>Metazoa</taxon>
        <taxon>Ecdysozoa</taxon>
        <taxon>Arthropoda</taxon>
        <taxon>Hexapoda</taxon>
        <taxon>Insecta</taxon>
        <taxon>Pterygota</taxon>
        <taxon>Neoptera</taxon>
        <taxon>Paraneoptera</taxon>
        <taxon>Hemiptera</taxon>
        <taxon>Sternorrhyncha</taxon>
        <taxon>Aleyrodoidea</taxon>
        <taxon>Aleyrodidae</taxon>
        <taxon>Aleyrodinae</taxon>
        <taxon>Bemisia</taxon>
    </lineage>
</organism>
<dbReference type="Gene3D" id="3.40.50.1820">
    <property type="entry name" value="alpha/beta hydrolase"/>
    <property type="match status" value="2"/>
</dbReference>
<accession>A0A9P0EX68</accession>
<dbReference type="InterPro" id="IPR029058">
    <property type="entry name" value="AB_hydrolase_fold"/>
</dbReference>
<evidence type="ECO:0000259" key="2">
    <source>
        <dbReference type="Pfam" id="PF00135"/>
    </source>
</evidence>
<dbReference type="InterPro" id="IPR002018">
    <property type="entry name" value="CarbesteraseB"/>
</dbReference>
<keyword evidence="1" id="KW-0325">Glycoprotein</keyword>
<proteinExistence type="predicted"/>
<dbReference type="InterPro" id="IPR050309">
    <property type="entry name" value="Type-B_Carboxylest/Lipase"/>
</dbReference>
<evidence type="ECO:0000313" key="3">
    <source>
        <dbReference type="EMBL" id="CAH0382667.1"/>
    </source>
</evidence>
<protein>
    <recommendedName>
        <fullName evidence="2">Carboxylesterase type B domain-containing protein</fullName>
    </recommendedName>
</protein>
<evidence type="ECO:0000256" key="1">
    <source>
        <dbReference type="ARBA" id="ARBA00023180"/>
    </source>
</evidence>
<evidence type="ECO:0000313" key="4">
    <source>
        <dbReference type="Proteomes" id="UP001152759"/>
    </source>
</evidence>
<dbReference type="AlphaFoldDB" id="A0A9P0EX68"/>
<feature type="domain" description="Carboxylesterase type B" evidence="2">
    <location>
        <begin position="240"/>
        <end position="376"/>
    </location>
</feature>
<dbReference type="Proteomes" id="UP001152759">
    <property type="component" value="Chromosome 10"/>
</dbReference>
<dbReference type="SUPFAM" id="SSF53474">
    <property type="entry name" value="alpha/beta-Hydrolases"/>
    <property type="match status" value="1"/>
</dbReference>
<dbReference type="Pfam" id="PF00135">
    <property type="entry name" value="COesterase"/>
    <property type="match status" value="2"/>
</dbReference>
<keyword evidence="4" id="KW-1185">Reference proteome</keyword>